<feature type="chain" id="PRO_5025406102" description="Ig-like domain-containing protein" evidence="11">
    <location>
        <begin position="21"/>
        <end position="179"/>
    </location>
</feature>
<evidence type="ECO:0000256" key="7">
    <source>
        <dbReference type="ARBA" id="ARBA00023157"/>
    </source>
</evidence>
<dbReference type="GO" id="GO:0042102">
    <property type="term" value="P:positive regulation of T cell proliferation"/>
    <property type="evidence" value="ECO:0007669"/>
    <property type="project" value="TreeGrafter"/>
</dbReference>
<keyword evidence="5" id="KW-1133">Transmembrane helix</keyword>
<evidence type="ECO:0000256" key="11">
    <source>
        <dbReference type="SAM" id="SignalP"/>
    </source>
</evidence>
<evidence type="ECO:0000256" key="9">
    <source>
        <dbReference type="ARBA" id="ARBA00023180"/>
    </source>
</evidence>
<evidence type="ECO:0000256" key="10">
    <source>
        <dbReference type="ARBA" id="ARBA00023319"/>
    </source>
</evidence>
<dbReference type="Ensembl" id="ENSMMDT00005043630.1">
    <property type="protein sequence ID" value="ENSMMDP00005042764.1"/>
    <property type="gene ID" value="ENSMMDG00005019693.1"/>
</dbReference>
<dbReference type="GO" id="GO:0042130">
    <property type="term" value="P:negative regulation of T cell proliferation"/>
    <property type="evidence" value="ECO:0007669"/>
    <property type="project" value="TreeGrafter"/>
</dbReference>
<keyword evidence="6" id="KW-0472">Membrane</keyword>
<keyword evidence="7" id="KW-1015">Disulfide bond</keyword>
<protein>
    <recommendedName>
        <fullName evidence="12">Ig-like domain-containing protein</fullName>
    </recommendedName>
</protein>
<dbReference type="GeneTree" id="ENSGT00990000209923"/>
<evidence type="ECO:0000256" key="4">
    <source>
        <dbReference type="ARBA" id="ARBA00022729"/>
    </source>
</evidence>
<dbReference type="PANTHER" id="PTHR25466">
    <property type="entry name" value="T-LYMPHOCYTE ACTIVATION ANTIGEN"/>
    <property type="match status" value="1"/>
</dbReference>
<evidence type="ECO:0000256" key="5">
    <source>
        <dbReference type="ARBA" id="ARBA00022989"/>
    </source>
</evidence>
<reference evidence="13" key="3">
    <citation type="submission" date="2025-09" db="UniProtKB">
        <authorList>
            <consortium name="Ensembl"/>
        </authorList>
    </citation>
    <scope>IDENTIFICATION</scope>
</reference>
<keyword evidence="4 11" id="KW-0732">Signal</keyword>
<keyword evidence="10" id="KW-0393">Immunoglobulin domain</keyword>
<dbReference type="InterPro" id="IPR003598">
    <property type="entry name" value="Ig_sub2"/>
</dbReference>
<keyword evidence="9" id="KW-0325">Glycoprotein</keyword>
<name>A0A668A4H9_9TELE</name>
<keyword evidence="3" id="KW-0812">Transmembrane</keyword>
<dbReference type="GO" id="GO:0031295">
    <property type="term" value="P:T cell costimulation"/>
    <property type="evidence" value="ECO:0007669"/>
    <property type="project" value="TreeGrafter"/>
</dbReference>
<reference evidence="13" key="1">
    <citation type="submission" date="2019-06" db="EMBL/GenBank/DDBJ databases">
        <authorList>
            <consortium name="Wellcome Sanger Institute Data Sharing"/>
        </authorList>
    </citation>
    <scope>NUCLEOTIDE SEQUENCE [LARGE SCALE GENOMIC DNA]</scope>
</reference>
<dbReference type="AlphaFoldDB" id="A0A668A4H9"/>
<dbReference type="SMART" id="SM00408">
    <property type="entry name" value="IGc2"/>
    <property type="match status" value="1"/>
</dbReference>
<evidence type="ECO:0000259" key="12">
    <source>
        <dbReference type="PROSITE" id="PS50835"/>
    </source>
</evidence>
<evidence type="ECO:0000313" key="14">
    <source>
        <dbReference type="Proteomes" id="UP000472263"/>
    </source>
</evidence>
<dbReference type="Gene3D" id="2.60.40.10">
    <property type="entry name" value="Immunoglobulins"/>
    <property type="match status" value="1"/>
</dbReference>
<evidence type="ECO:0000256" key="8">
    <source>
        <dbReference type="ARBA" id="ARBA00023170"/>
    </source>
</evidence>
<evidence type="ECO:0000256" key="1">
    <source>
        <dbReference type="ARBA" id="ARBA00004251"/>
    </source>
</evidence>
<dbReference type="SMART" id="SM00409">
    <property type="entry name" value="IG"/>
    <property type="match status" value="1"/>
</dbReference>
<dbReference type="InterPro" id="IPR003599">
    <property type="entry name" value="Ig_sub"/>
</dbReference>
<dbReference type="PROSITE" id="PS50835">
    <property type="entry name" value="IG_LIKE"/>
    <property type="match status" value="1"/>
</dbReference>
<dbReference type="SUPFAM" id="SSF48726">
    <property type="entry name" value="Immunoglobulin"/>
    <property type="match status" value="1"/>
</dbReference>
<keyword evidence="2" id="KW-1003">Cell membrane</keyword>
<sequence>MKICVVNFSVLGLLFHRPLALIHNLKAQPGDDVTLSCQAPDGVDITAVEWSRTDMKEEEYVFFYQDGHTDSGHQHPSFKNRVELKDKDTKNGDLSVILKNLKKEDSGTYECRYKASGEGRMKRAFIETAPTSTIRLEVVGPGDCSGCPPLAVLIVVLSAVAVVMRRKQKASREHREENG</sequence>
<dbReference type="InterPro" id="IPR007110">
    <property type="entry name" value="Ig-like_dom"/>
</dbReference>
<comment type="subcellular location">
    <subcellularLocation>
        <location evidence="1">Cell membrane</location>
        <topology evidence="1">Single-pass type I membrane protein</topology>
    </subcellularLocation>
</comment>
<feature type="domain" description="Ig-like" evidence="12">
    <location>
        <begin position="18"/>
        <end position="127"/>
    </location>
</feature>
<dbReference type="InParanoid" id="A0A668A4H9"/>
<dbReference type="InterPro" id="IPR013783">
    <property type="entry name" value="Ig-like_fold"/>
</dbReference>
<feature type="signal peptide" evidence="11">
    <location>
        <begin position="1"/>
        <end position="20"/>
    </location>
</feature>
<evidence type="ECO:0000256" key="6">
    <source>
        <dbReference type="ARBA" id="ARBA00023136"/>
    </source>
</evidence>
<dbReference type="GO" id="GO:0071222">
    <property type="term" value="P:cellular response to lipopolysaccharide"/>
    <property type="evidence" value="ECO:0007669"/>
    <property type="project" value="TreeGrafter"/>
</dbReference>
<dbReference type="Proteomes" id="UP000472263">
    <property type="component" value="Chromosome 18"/>
</dbReference>
<dbReference type="InterPro" id="IPR013106">
    <property type="entry name" value="Ig_V-set"/>
</dbReference>
<dbReference type="GO" id="GO:0006955">
    <property type="term" value="P:immune response"/>
    <property type="evidence" value="ECO:0007669"/>
    <property type="project" value="TreeGrafter"/>
</dbReference>
<dbReference type="GO" id="GO:0009897">
    <property type="term" value="C:external side of plasma membrane"/>
    <property type="evidence" value="ECO:0007669"/>
    <property type="project" value="TreeGrafter"/>
</dbReference>
<organism evidence="13 14">
    <name type="scientific">Myripristis murdjan</name>
    <name type="common">pinecone soldierfish</name>
    <dbReference type="NCBI Taxonomy" id="586833"/>
    <lineage>
        <taxon>Eukaryota</taxon>
        <taxon>Metazoa</taxon>
        <taxon>Chordata</taxon>
        <taxon>Craniata</taxon>
        <taxon>Vertebrata</taxon>
        <taxon>Euteleostomi</taxon>
        <taxon>Actinopterygii</taxon>
        <taxon>Neopterygii</taxon>
        <taxon>Teleostei</taxon>
        <taxon>Neoteleostei</taxon>
        <taxon>Acanthomorphata</taxon>
        <taxon>Holocentriformes</taxon>
        <taxon>Holocentridae</taxon>
        <taxon>Myripristis</taxon>
    </lineage>
</organism>
<dbReference type="Pfam" id="PF07686">
    <property type="entry name" value="V-set"/>
    <property type="match status" value="1"/>
</dbReference>
<dbReference type="GO" id="GO:0007166">
    <property type="term" value="P:cell surface receptor signaling pathway"/>
    <property type="evidence" value="ECO:0007669"/>
    <property type="project" value="TreeGrafter"/>
</dbReference>
<keyword evidence="8" id="KW-0675">Receptor</keyword>
<reference evidence="13" key="2">
    <citation type="submission" date="2025-08" db="UniProtKB">
        <authorList>
            <consortium name="Ensembl"/>
        </authorList>
    </citation>
    <scope>IDENTIFICATION</scope>
</reference>
<dbReference type="InterPro" id="IPR051713">
    <property type="entry name" value="T-cell_Activation_Regulation"/>
</dbReference>
<evidence type="ECO:0000256" key="3">
    <source>
        <dbReference type="ARBA" id="ARBA00022692"/>
    </source>
</evidence>
<accession>A0A668A4H9</accession>
<proteinExistence type="predicted"/>
<keyword evidence="14" id="KW-1185">Reference proteome</keyword>
<dbReference type="PANTHER" id="PTHR25466:SF9">
    <property type="entry name" value="FIBRONECTIN TYPE-III DOMAIN-CONTAINING PROTEIN"/>
    <property type="match status" value="1"/>
</dbReference>
<evidence type="ECO:0000313" key="13">
    <source>
        <dbReference type="Ensembl" id="ENSMMDP00005042764.1"/>
    </source>
</evidence>
<evidence type="ECO:0000256" key="2">
    <source>
        <dbReference type="ARBA" id="ARBA00022475"/>
    </source>
</evidence>
<dbReference type="InterPro" id="IPR036179">
    <property type="entry name" value="Ig-like_dom_sf"/>
</dbReference>
<dbReference type="SMART" id="SM00406">
    <property type="entry name" value="IGv"/>
    <property type="match status" value="1"/>
</dbReference>